<dbReference type="GO" id="GO:0006281">
    <property type="term" value="P:DNA repair"/>
    <property type="evidence" value="ECO:0007669"/>
    <property type="project" value="UniProtKB-UniRule"/>
</dbReference>
<organism evidence="15 16">
    <name type="scientific">Idiomarina aquatica</name>
    <dbReference type="NCBI Taxonomy" id="1327752"/>
    <lineage>
        <taxon>Bacteria</taxon>
        <taxon>Pseudomonadati</taxon>
        <taxon>Pseudomonadota</taxon>
        <taxon>Gammaproteobacteria</taxon>
        <taxon>Alteromonadales</taxon>
        <taxon>Idiomarinaceae</taxon>
        <taxon>Idiomarina</taxon>
    </lineage>
</organism>
<dbReference type="GO" id="GO:0006310">
    <property type="term" value="P:DNA recombination"/>
    <property type="evidence" value="ECO:0007669"/>
    <property type="project" value="UniProtKB-UniRule"/>
</dbReference>
<comment type="cofactor">
    <cofactor evidence="13">
        <name>Mg(2+)</name>
        <dbReference type="ChEBI" id="CHEBI:18420"/>
    </cofactor>
    <text evidence="13">Binds 2 Mg(2+) ion per subunit.</text>
</comment>
<feature type="active site" evidence="13">
    <location>
        <position position="144"/>
    </location>
</feature>
<evidence type="ECO:0000313" key="16">
    <source>
        <dbReference type="Proteomes" id="UP000295531"/>
    </source>
</evidence>
<accession>A0A4R6P1Y7</accession>
<evidence type="ECO:0000256" key="1">
    <source>
        <dbReference type="ARBA" id="ARBA00009518"/>
    </source>
</evidence>
<keyword evidence="5 13" id="KW-0255">Endonuclease</keyword>
<dbReference type="InterPro" id="IPR036397">
    <property type="entry name" value="RNaseH_sf"/>
</dbReference>
<name>A0A4R6P1Y7_9GAMM</name>
<keyword evidence="16" id="KW-1185">Reference proteome</keyword>
<comment type="function">
    <text evidence="13">The RuvA-RuvB-RuvC complex processes Holliday junction (HJ) DNA during genetic recombination and DNA repair. Endonuclease that resolves HJ intermediates. Cleaves cruciform DNA by making single-stranded nicks across the HJ at symmetrical positions within the homologous arms, yielding a 5'-phosphate and a 3'-hydroxyl group; requires a central core of homology in the junction. The consensus cleavage sequence is 5'-(A/T)TT(C/G)-3'. Cleavage occurs on the 3'-side of the TT dinucleotide at the point of strand exchange. HJ branch migration catalyzed by RuvA-RuvB allows RuvC to scan DNA until it finds its consensus sequence, where it cleaves and resolves the cruciform DNA.</text>
</comment>
<evidence type="ECO:0000256" key="12">
    <source>
        <dbReference type="ARBA" id="ARBA00029354"/>
    </source>
</evidence>
<sequence>MSVILGIDPGSRLTGYGIIQRHGRKLHYVASGCIRVTGPSAQPYSLPEKLKRIHNSVVELITQFQPDEFAIEQVFIARNPDSALKLGQARGAAIVAAACHDLPVAEYSARSIKQAVVGTGAAEKEQVQHMVMALLNLSKRPQADAADALAVAICHANTRSF</sequence>
<comment type="caution">
    <text evidence="15">The sequence shown here is derived from an EMBL/GenBank/DDBJ whole genome shotgun (WGS) entry which is preliminary data.</text>
</comment>
<comment type="catalytic activity">
    <reaction evidence="12 13">
        <text>Endonucleolytic cleavage at a junction such as a reciprocal single-stranded crossover between two homologous DNA duplexes (Holliday junction).</text>
        <dbReference type="EC" id="3.1.21.10"/>
    </reaction>
</comment>
<evidence type="ECO:0000256" key="7">
    <source>
        <dbReference type="ARBA" id="ARBA00022801"/>
    </source>
</evidence>
<feature type="binding site" evidence="13">
    <location>
        <position position="72"/>
    </location>
    <ligand>
        <name>Mg(2+)</name>
        <dbReference type="ChEBI" id="CHEBI:18420"/>
        <label>2</label>
    </ligand>
</feature>
<dbReference type="Gene3D" id="3.30.420.10">
    <property type="entry name" value="Ribonuclease H-like superfamily/Ribonuclease H"/>
    <property type="match status" value="1"/>
</dbReference>
<evidence type="ECO:0000256" key="5">
    <source>
        <dbReference type="ARBA" id="ARBA00022759"/>
    </source>
</evidence>
<keyword evidence="2 13" id="KW-0963">Cytoplasm</keyword>
<dbReference type="InterPro" id="IPR012337">
    <property type="entry name" value="RNaseH-like_sf"/>
</dbReference>
<dbReference type="PANTHER" id="PTHR30194">
    <property type="entry name" value="CROSSOVER JUNCTION ENDODEOXYRIBONUCLEASE RUVC"/>
    <property type="match status" value="1"/>
</dbReference>
<evidence type="ECO:0000256" key="10">
    <source>
        <dbReference type="ARBA" id="ARBA00023172"/>
    </source>
</evidence>
<evidence type="ECO:0000256" key="13">
    <source>
        <dbReference type="HAMAP-Rule" id="MF_00034"/>
    </source>
</evidence>
<evidence type="ECO:0000256" key="4">
    <source>
        <dbReference type="ARBA" id="ARBA00022723"/>
    </source>
</evidence>
<proteinExistence type="inferred from homology"/>
<protein>
    <recommendedName>
        <fullName evidence="13 14">Crossover junction endodeoxyribonuclease RuvC</fullName>
        <ecNumber evidence="13 14">3.1.21.10</ecNumber>
    </recommendedName>
    <alternativeName>
        <fullName evidence="13">Holliday junction nuclease RuvC</fullName>
    </alternativeName>
    <alternativeName>
        <fullName evidence="13">Holliday junction resolvase RuvC</fullName>
    </alternativeName>
</protein>
<dbReference type="InterPro" id="IPR002176">
    <property type="entry name" value="X-over_junc_endoDNase_RuvC"/>
</dbReference>
<keyword evidence="3 13" id="KW-0540">Nuclease</keyword>
<evidence type="ECO:0000256" key="6">
    <source>
        <dbReference type="ARBA" id="ARBA00022763"/>
    </source>
</evidence>
<feature type="active site" evidence="13">
    <location>
        <position position="8"/>
    </location>
</feature>
<keyword evidence="8 13" id="KW-0460">Magnesium</keyword>
<evidence type="ECO:0000256" key="14">
    <source>
        <dbReference type="NCBIfam" id="TIGR00228"/>
    </source>
</evidence>
<evidence type="ECO:0000256" key="3">
    <source>
        <dbReference type="ARBA" id="ARBA00022722"/>
    </source>
</evidence>
<evidence type="ECO:0000313" key="15">
    <source>
        <dbReference type="EMBL" id="TDP31265.1"/>
    </source>
</evidence>
<evidence type="ECO:0000256" key="11">
    <source>
        <dbReference type="ARBA" id="ARBA00023204"/>
    </source>
</evidence>
<feature type="binding site" evidence="13">
    <location>
        <position position="8"/>
    </location>
    <ligand>
        <name>Mg(2+)</name>
        <dbReference type="ChEBI" id="CHEBI:18420"/>
        <label>1</label>
    </ligand>
</feature>
<dbReference type="GO" id="GO:0048476">
    <property type="term" value="C:Holliday junction resolvase complex"/>
    <property type="evidence" value="ECO:0007669"/>
    <property type="project" value="UniProtKB-UniRule"/>
</dbReference>
<gene>
    <name evidence="13" type="primary">ruvC</name>
    <name evidence="15" type="ORF">DEU29_11336</name>
</gene>
<dbReference type="CDD" id="cd16962">
    <property type="entry name" value="RuvC"/>
    <property type="match status" value="1"/>
</dbReference>
<dbReference type="FunFam" id="3.30.420.10:FF:000002">
    <property type="entry name" value="Crossover junction endodeoxyribonuclease RuvC"/>
    <property type="match status" value="1"/>
</dbReference>
<dbReference type="EC" id="3.1.21.10" evidence="13 14"/>
<feature type="binding site" evidence="13">
    <location>
        <position position="144"/>
    </location>
    <ligand>
        <name>Mg(2+)</name>
        <dbReference type="ChEBI" id="CHEBI:18420"/>
        <label>1</label>
    </ligand>
</feature>
<dbReference type="GO" id="GO:0008821">
    <property type="term" value="F:crossover junction DNA endonuclease activity"/>
    <property type="evidence" value="ECO:0007669"/>
    <property type="project" value="UniProtKB-UniRule"/>
</dbReference>
<dbReference type="GO" id="GO:0003677">
    <property type="term" value="F:DNA binding"/>
    <property type="evidence" value="ECO:0007669"/>
    <property type="project" value="UniProtKB-KW"/>
</dbReference>
<dbReference type="NCBIfam" id="TIGR00228">
    <property type="entry name" value="ruvC"/>
    <property type="match status" value="1"/>
</dbReference>
<comment type="similarity">
    <text evidence="1 13">Belongs to the RuvC family.</text>
</comment>
<dbReference type="GO" id="GO:0005737">
    <property type="term" value="C:cytoplasm"/>
    <property type="evidence" value="ECO:0007669"/>
    <property type="project" value="UniProtKB-SubCell"/>
</dbReference>
<reference evidence="15 16" key="1">
    <citation type="submission" date="2019-03" db="EMBL/GenBank/DDBJ databases">
        <title>Freshwater and sediment microbial communities from various areas in North America, analyzing microbe dynamics in response to fracking.</title>
        <authorList>
            <person name="Lamendella R."/>
        </authorList>
    </citation>
    <scope>NUCLEOTIDE SEQUENCE [LARGE SCALE GENOMIC DNA]</scope>
    <source>
        <strain evidence="15 16">18_TX</strain>
    </source>
</reference>
<evidence type="ECO:0000256" key="9">
    <source>
        <dbReference type="ARBA" id="ARBA00023125"/>
    </source>
</evidence>
<dbReference type="PRINTS" id="PR00696">
    <property type="entry name" value="RSOLVASERUVC"/>
</dbReference>
<dbReference type="PROSITE" id="PS01321">
    <property type="entry name" value="RUVC"/>
    <property type="match status" value="1"/>
</dbReference>
<keyword evidence="9 13" id="KW-0238">DNA-binding</keyword>
<feature type="active site" evidence="13">
    <location>
        <position position="72"/>
    </location>
</feature>
<keyword evidence="7 13" id="KW-0378">Hydrolase</keyword>
<dbReference type="EMBL" id="SNXI01000013">
    <property type="protein sequence ID" value="TDP31265.1"/>
    <property type="molecule type" value="Genomic_DNA"/>
</dbReference>
<dbReference type="InterPro" id="IPR020563">
    <property type="entry name" value="X-over_junc_endoDNase_Mg_BS"/>
</dbReference>
<dbReference type="SUPFAM" id="SSF53098">
    <property type="entry name" value="Ribonuclease H-like"/>
    <property type="match status" value="1"/>
</dbReference>
<keyword evidence="4 13" id="KW-0479">Metal-binding</keyword>
<evidence type="ECO:0000256" key="8">
    <source>
        <dbReference type="ARBA" id="ARBA00022842"/>
    </source>
</evidence>
<dbReference type="OrthoDB" id="9805499at2"/>
<dbReference type="Proteomes" id="UP000295531">
    <property type="component" value="Unassembled WGS sequence"/>
</dbReference>
<dbReference type="RefSeq" id="WP_133540157.1">
    <property type="nucleotide sequence ID" value="NZ_SNXI01000013.1"/>
</dbReference>
<dbReference type="Pfam" id="PF02075">
    <property type="entry name" value="RuvC"/>
    <property type="match status" value="1"/>
</dbReference>
<dbReference type="PANTHER" id="PTHR30194:SF3">
    <property type="entry name" value="CROSSOVER JUNCTION ENDODEOXYRIBONUCLEASE RUVC"/>
    <property type="match status" value="1"/>
</dbReference>
<comment type="subcellular location">
    <subcellularLocation>
        <location evidence="13">Cytoplasm</location>
    </subcellularLocation>
</comment>
<dbReference type="AlphaFoldDB" id="A0A4R6P1Y7"/>
<dbReference type="HAMAP" id="MF_00034">
    <property type="entry name" value="RuvC"/>
    <property type="match status" value="1"/>
</dbReference>
<evidence type="ECO:0000256" key="2">
    <source>
        <dbReference type="ARBA" id="ARBA00022490"/>
    </source>
</evidence>
<dbReference type="GO" id="GO:0000287">
    <property type="term" value="F:magnesium ion binding"/>
    <property type="evidence" value="ECO:0007669"/>
    <property type="project" value="UniProtKB-UniRule"/>
</dbReference>
<keyword evidence="10 13" id="KW-0233">DNA recombination</keyword>
<keyword evidence="11 13" id="KW-0234">DNA repair</keyword>
<keyword evidence="6 13" id="KW-0227">DNA damage</keyword>
<comment type="subunit">
    <text evidence="13">Homodimer which binds Holliday junction (HJ) DNA. The HJ becomes 2-fold symmetrical on binding to RuvC with unstacked arms; it has a different conformation from HJ DNA in complex with RuvA. In the full resolvosome a probable DNA-RuvA(4)-RuvB(12)-RuvC(2) complex forms which resolves the HJ.</text>
</comment>